<feature type="compositionally biased region" description="Low complexity" evidence="10">
    <location>
        <begin position="221"/>
        <end position="230"/>
    </location>
</feature>
<dbReference type="SMART" id="SM00448">
    <property type="entry name" value="REC"/>
    <property type="match status" value="1"/>
</dbReference>
<feature type="region of interest" description="Disordered" evidence="10">
    <location>
        <begin position="487"/>
        <end position="578"/>
    </location>
</feature>
<evidence type="ECO:0000256" key="6">
    <source>
        <dbReference type="ARBA" id="ARBA00023163"/>
    </source>
</evidence>
<dbReference type="GO" id="GO:0010017">
    <property type="term" value="P:red or far-red light signaling pathway"/>
    <property type="evidence" value="ECO:0007669"/>
    <property type="project" value="UniProtKB-ARBA"/>
</dbReference>
<name>A0A6P6AK99_DURZI</name>
<organism evidence="13 14">
    <name type="scientific">Durio zibethinus</name>
    <name type="common">Durian</name>
    <dbReference type="NCBI Taxonomy" id="66656"/>
    <lineage>
        <taxon>Eukaryota</taxon>
        <taxon>Viridiplantae</taxon>
        <taxon>Streptophyta</taxon>
        <taxon>Embryophyta</taxon>
        <taxon>Tracheophyta</taxon>
        <taxon>Spermatophyta</taxon>
        <taxon>Magnoliopsida</taxon>
        <taxon>eudicotyledons</taxon>
        <taxon>Gunneridae</taxon>
        <taxon>Pentapetalae</taxon>
        <taxon>rosids</taxon>
        <taxon>malvids</taxon>
        <taxon>Malvales</taxon>
        <taxon>Malvaceae</taxon>
        <taxon>Helicteroideae</taxon>
        <taxon>Durio</taxon>
    </lineage>
</organism>
<keyword evidence="7 9" id="KW-0539">Nucleus</keyword>
<dbReference type="Gene3D" id="3.40.50.2300">
    <property type="match status" value="1"/>
</dbReference>
<protein>
    <submittedName>
        <fullName evidence="14">Two-component response regulator-like PRR37 isoform X1</fullName>
    </submittedName>
</protein>
<comment type="subcellular location">
    <subcellularLocation>
        <location evidence="1 9">Nucleus</location>
    </subcellularLocation>
</comment>
<keyword evidence="4" id="KW-0805">Transcription regulation</keyword>
<sequence>MGIVQMSNNGPVTNGLVELNTSVHDEHKQMRDGLTGEGQGLSAEDESQINEDVEDRHDGNKEVVQLQIHMRGVQQMSQQQSHGPLVCWERFLPLRSLKVLLVENDDSTRHVVCALLRNCGYGVAAVSNGQQAWKILEDLTNHIDLVLTEVVMPCLSGIGLLCKIMNHKTCKNIPVIMMSSHDSMNIVFKCLSKGAVDFLVKPIRKNELKNLWQHVWRKCHSSSGSGSESGIRTQKSTKSKSFDSDNNTGSNNEDDIGSVGLNVRDGSDNGSGTQSSWTKRAVEVDSSQPISTWDQLVNPLDSTCAQVIPSKSEVLGNSWVPITATREFDRQDDELDNAVMGKDLEMGVPKITALQLRNPSETVSTNIAGATSKENLSEINPKKDDEKLEEQLELNSEKPGGDLRNRAADLIGVISNNTDAQIEKAVFDISNCLPKDSDAKDNAVYDTKEIPSLELSLKRLRDVGDTGTSAHERKVLRHSDLSAFSRYNSGSTANQAPTGNVGSCSPLDNSSEAAKTDSMKNFHSNSNSIPPKQQSNGSSNNNDMGSTTNNAFSKPAVLSDKPAPKTSVKSFHPSSAFQPVQNGRVSALQPLTQGKADAALGKRILVQARVQVQRHHHHYHHHHHHHVHNISQNPKLGNVVDFSLENMAAAVPQCGSSNMSPRFEGNAGNHSLNGSASGSNHGSNGQNGSSTALNTGGMNLESEIGVPGKGGTVGGIGFGGSNGVYQNRFAQREAALNKFRQKRKERCFEKKVRYQSRKKLAEQRPRIRGQFVRQVHEDKNKDTDC</sequence>
<dbReference type="GO" id="GO:0000160">
    <property type="term" value="P:phosphorelay signal transduction system"/>
    <property type="evidence" value="ECO:0007669"/>
    <property type="project" value="UniProtKB-KW"/>
</dbReference>
<dbReference type="InterPro" id="IPR010402">
    <property type="entry name" value="CCT_domain"/>
</dbReference>
<evidence type="ECO:0000256" key="9">
    <source>
        <dbReference type="PROSITE-ProRule" id="PRU00357"/>
    </source>
</evidence>
<keyword evidence="6" id="KW-0804">Transcription</keyword>
<keyword evidence="5" id="KW-0090">Biological rhythms</keyword>
<evidence type="ECO:0000256" key="10">
    <source>
        <dbReference type="SAM" id="MobiDB-lite"/>
    </source>
</evidence>
<evidence type="ECO:0000256" key="5">
    <source>
        <dbReference type="ARBA" id="ARBA00023108"/>
    </source>
</evidence>
<dbReference type="InterPro" id="IPR011006">
    <property type="entry name" value="CheY-like_superfamily"/>
</dbReference>
<dbReference type="OrthoDB" id="60033at2759"/>
<evidence type="ECO:0000256" key="7">
    <source>
        <dbReference type="ARBA" id="ARBA00023242"/>
    </source>
</evidence>
<feature type="region of interest" description="Disordered" evidence="10">
    <location>
        <begin position="28"/>
        <end position="55"/>
    </location>
</feature>
<dbReference type="PANTHER" id="PTHR43874">
    <property type="entry name" value="TWO-COMPONENT RESPONSE REGULATOR"/>
    <property type="match status" value="1"/>
</dbReference>
<keyword evidence="13" id="KW-1185">Reference proteome</keyword>
<feature type="compositionally biased region" description="Low complexity" evidence="10">
    <location>
        <begin position="535"/>
        <end position="550"/>
    </location>
</feature>
<proteinExistence type="inferred from homology"/>
<feature type="compositionally biased region" description="Polar residues" evidence="10">
    <location>
        <begin position="487"/>
        <end position="513"/>
    </location>
</feature>
<feature type="compositionally biased region" description="Polar residues" evidence="10">
    <location>
        <begin position="521"/>
        <end position="534"/>
    </location>
</feature>
<evidence type="ECO:0000256" key="8">
    <source>
        <dbReference type="PROSITE-ProRule" id="PRU00169"/>
    </source>
</evidence>
<feature type="compositionally biased region" description="Acidic residues" evidence="10">
    <location>
        <begin position="43"/>
        <end position="53"/>
    </location>
</feature>
<dbReference type="Proteomes" id="UP000515121">
    <property type="component" value="Unplaced"/>
</dbReference>
<feature type="domain" description="CCT" evidence="12">
    <location>
        <begin position="732"/>
        <end position="774"/>
    </location>
</feature>
<accession>A0A6P6AK99</accession>
<feature type="region of interest" description="Disordered" evidence="10">
    <location>
        <begin position="220"/>
        <end position="283"/>
    </location>
</feature>
<feature type="compositionally biased region" description="Polar residues" evidence="10">
    <location>
        <begin position="268"/>
        <end position="278"/>
    </location>
</feature>
<evidence type="ECO:0000259" key="12">
    <source>
        <dbReference type="PROSITE" id="PS51017"/>
    </source>
</evidence>
<evidence type="ECO:0000256" key="4">
    <source>
        <dbReference type="ARBA" id="ARBA00023015"/>
    </source>
</evidence>
<feature type="compositionally biased region" description="Low complexity" evidence="10">
    <location>
        <begin position="665"/>
        <end position="690"/>
    </location>
</feature>
<dbReference type="CDD" id="cd17582">
    <property type="entry name" value="psREC_PRR"/>
    <property type="match status" value="1"/>
</dbReference>
<dbReference type="GO" id="GO:0007623">
    <property type="term" value="P:circadian rhythm"/>
    <property type="evidence" value="ECO:0007669"/>
    <property type="project" value="UniProtKB-ARBA"/>
</dbReference>
<feature type="compositionally biased region" description="Polar residues" evidence="10">
    <location>
        <begin position="567"/>
        <end position="578"/>
    </location>
</feature>
<keyword evidence="3" id="KW-0902">Two-component regulatory system</keyword>
<dbReference type="GO" id="GO:0045892">
    <property type="term" value="P:negative regulation of DNA-templated transcription"/>
    <property type="evidence" value="ECO:0007669"/>
    <property type="project" value="UniProtKB-ARBA"/>
</dbReference>
<dbReference type="GeneID" id="111310271"/>
<gene>
    <name evidence="14" type="primary">LOC111310271</name>
</gene>
<evidence type="ECO:0000313" key="13">
    <source>
        <dbReference type="Proteomes" id="UP000515121"/>
    </source>
</evidence>
<reference evidence="14" key="1">
    <citation type="submission" date="2025-08" db="UniProtKB">
        <authorList>
            <consortium name="RefSeq"/>
        </authorList>
    </citation>
    <scope>IDENTIFICATION</scope>
    <source>
        <tissue evidence="14">Fruit stalk</tissue>
    </source>
</reference>
<feature type="domain" description="Response regulatory" evidence="11">
    <location>
        <begin position="98"/>
        <end position="216"/>
    </location>
</feature>
<dbReference type="InterPro" id="IPR045279">
    <property type="entry name" value="ARR-like"/>
</dbReference>
<evidence type="ECO:0000313" key="14">
    <source>
        <dbReference type="RefSeq" id="XP_022765292.1"/>
    </source>
</evidence>
<evidence type="ECO:0000256" key="1">
    <source>
        <dbReference type="ARBA" id="ARBA00004123"/>
    </source>
</evidence>
<comment type="caution">
    <text evidence="8">Lacks conserved residue(s) required for the propagation of feature annotation.</text>
</comment>
<dbReference type="KEGG" id="dzi:111310271"/>
<dbReference type="PROSITE" id="PS50110">
    <property type="entry name" value="RESPONSE_REGULATORY"/>
    <property type="match status" value="1"/>
</dbReference>
<dbReference type="SUPFAM" id="SSF52172">
    <property type="entry name" value="CheY-like"/>
    <property type="match status" value="1"/>
</dbReference>
<dbReference type="Pfam" id="PF00072">
    <property type="entry name" value="Response_reg"/>
    <property type="match status" value="1"/>
</dbReference>
<dbReference type="GO" id="GO:0009736">
    <property type="term" value="P:cytokinin-activated signaling pathway"/>
    <property type="evidence" value="ECO:0007669"/>
    <property type="project" value="InterPro"/>
</dbReference>
<dbReference type="AlphaFoldDB" id="A0A6P6AK99"/>
<dbReference type="Pfam" id="PF06203">
    <property type="entry name" value="CCT"/>
    <property type="match status" value="1"/>
</dbReference>
<dbReference type="RefSeq" id="XP_022765292.1">
    <property type="nucleotide sequence ID" value="XM_022909557.1"/>
</dbReference>
<dbReference type="PROSITE" id="PS51017">
    <property type="entry name" value="CCT"/>
    <property type="match status" value="1"/>
</dbReference>
<dbReference type="InterPro" id="IPR001789">
    <property type="entry name" value="Sig_transdc_resp-reg_receiver"/>
</dbReference>
<evidence type="ECO:0000256" key="2">
    <source>
        <dbReference type="ARBA" id="ARBA00010330"/>
    </source>
</evidence>
<dbReference type="GO" id="GO:0005634">
    <property type="term" value="C:nucleus"/>
    <property type="evidence" value="ECO:0007669"/>
    <property type="project" value="UniProtKB-SubCell"/>
</dbReference>
<dbReference type="FunFam" id="3.40.50.2300:FF:000214">
    <property type="entry name" value="Two-component response regulator-like PRR37"/>
    <property type="match status" value="1"/>
</dbReference>
<evidence type="ECO:0000256" key="3">
    <source>
        <dbReference type="ARBA" id="ARBA00023012"/>
    </source>
</evidence>
<comment type="similarity">
    <text evidence="2">Belongs to the ARR-like family.</text>
</comment>
<evidence type="ECO:0000259" key="11">
    <source>
        <dbReference type="PROSITE" id="PS50110"/>
    </source>
</evidence>
<dbReference type="PANTHER" id="PTHR43874:SF195">
    <property type="entry name" value="TWO-COMPONENT RESPONSE REGULATOR-LIKE PRR37 ISOFORM X1"/>
    <property type="match status" value="1"/>
</dbReference>
<feature type="region of interest" description="Disordered" evidence="10">
    <location>
        <begin position="659"/>
        <end position="704"/>
    </location>
</feature>